<proteinExistence type="predicted"/>
<dbReference type="Pfam" id="PF00534">
    <property type="entry name" value="Glycos_transf_1"/>
    <property type="match status" value="1"/>
</dbReference>
<evidence type="ECO:0000313" key="3">
    <source>
        <dbReference type="Proteomes" id="UP001202134"/>
    </source>
</evidence>
<gene>
    <name evidence="2" type="ORF">L2737_12875</name>
</gene>
<reference evidence="2 3" key="1">
    <citation type="submission" date="2022-01" db="EMBL/GenBank/DDBJ databases">
        <title>Whole genome-based taxonomy of the Shewanellaceae.</title>
        <authorList>
            <person name="Martin-Rodriguez A.J."/>
        </authorList>
    </citation>
    <scope>NUCLEOTIDE SEQUENCE [LARGE SCALE GENOMIC DNA]</scope>
    <source>
        <strain evidence="2 3">DSM 24955</strain>
    </source>
</reference>
<dbReference type="RefSeq" id="WP_248955967.1">
    <property type="nucleotide sequence ID" value="NZ_JAKIKU010000006.1"/>
</dbReference>
<dbReference type="InterPro" id="IPR001296">
    <property type="entry name" value="Glyco_trans_1"/>
</dbReference>
<dbReference type="Gene3D" id="3.40.50.2000">
    <property type="entry name" value="Glycogen Phosphorylase B"/>
    <property type="match status" value="2"/>
</dbReference>
<dbReference type="EMBL" id="JAKIKU010000006">
    <property type="protein sequence ID" value="MCL1046210.1"/>
    <property type="molecule type" value="Genomic_DNA"/>
</dbReference>
<accession>A0ABT0KQU5</accession>
<keyword evidence="3" id="KW-1185">Reference proteome</keyword>
<dbReference type="InterPro" id="IPR050194">
    <property type="entry name" value="Glycosyltransferase_grp1"/>
</dbReference>
<evidence type="ECO:0000259" key="1">
    <source>
        <dbReference type="Pfam" id="PF00534"/>
    </source>
</evidence>
<dbReference type="SUPFAM" id="SSF53756">
    <property type="entry name" value="UDP-Glycosyltransferase/glycogen phosphorylase"/>
    <property type="match status" value="1"/>
</dbReference>
<sequence>MKITYFINQYPQVSHTFIRREIIALEQQGFEIQRIALRGWDADIADETDKIERSKTQYLLKDGVKSLVPFFVKRLVKQPASIIRAIVSAVKLSKMSERSLPYHLVYLLEACKLASFMEQFDSRHVHAHFGTNSTEVVMLANLLINTPYSFTVHGPEEFDKPLSLHLNEKIANSKFVSAITSYCRSQLFRWADYEDWSKIKIVHCGLDETFLQGQVTDPSISSTRQFLCIGRLCEQKGQLLLLEAFKDLVAVDPNVKLILAGDGDMRPQVESYISQFGLHEHVDITGWISSGEVKRLLTDSDAMILPSFAEGLPVAIMEAMAIGTPVLTTYIAGIPELLTTNENAILFPAGDVSATTKAMKDFIELDEAALSILIHNAYSSVATRHNINVEAAKLACHIRQG</sequence>
<dbReference type="PANTHER" id="PTHR45947:SF15">
    <property type="entry name" value="TEICHURONIC ACID BIOSYNTHESIS GLYCOSYLTRANSFERASE TUAC-RELATED"/>
    <property type="match status" value="1"/>
</dbReference>
<organism evidence="2 3">
    <name type="scientific">Shewanella electrodiphila</name>
    <dbReference type="NCBI Taxonomy" id="934143"/>
    <lineage>
        <taxon>Bacteria</taxon>
        <taxon>Pseudomonadati</taxon>
        <taxon>Pseudomonadota</taxon>
        <taxon>Gammaproteobacteria</taxon>
        <taxon>Alteromonadales</taxon>
        <taxon>Shewanellaceae</taxon>
        <taxon>Shewanella</taxon>
    </lineage>
</organism>
<dbReference type="CDD" id="cd03801">
    <property type="entry name" value="GT4_PimA-like"/>
    <property type="match status" value="1"/>
</dbReference>
<name>A0ABT0KQU5_9GAMM</name>
<dbReference type="PANTHER" id="PTHR45947">
    <property type="entry name" value="SULFOQUINOVOSYL TRANSFERASE SQD2"/>
    <property type="match status" value="1"/>
</dbReference>
<feature type="domain" description="Glycosyl transferase family 1" evidence="1">
    <location>
        <begin position="223"/>
        <end position="368"/>
    </location>
</feature>
<dbReference type="Proteomes" id="UP001202134">
    <property type="component" value="Unassembled WGS sequence"/>
</dbReference>
<protein>
    <submittedName>
        <fullName evidence="2">Glycosyltransferase family 4 protein</fullName>
    </submittedName>
</protein>
<comment type="caution">
    <text evidence="2">The sequence shown here is derived from an EMBL/GenBank/DDBJ whole genome shotgun (WGS) entry which is preliminary data.</text>
</comment>
<evidence type="ECO:0000313" key="2">
    <source>
        <dbReference type="EMBL" id="MCL1046210.1"/>
    </source>
</evidence>